<keyword evidence="7 8" id="KW-0998">Cell outer membrane</keyword>
<evidence type="ECO:0000256" key="8">
    <source>
        <dbReference type="PROSITE-ProRule" id="PRU01360"/>
    </source>
</evidence>
<organism evidence="13 14">
    <name type="scientific">Niastella yeongjuensis</name>
    <dbReference type="NCBI Taxonomy" id="354355"/>
    <lineage>
        <taxon>Bacteria</taxon>
        <taxon>Pseudomonadati</taxon>
        <taxon>Bacteroidota</taxon>
        <taxon>Chitinophagia</taxon>
        <taxon>Chitinophagales</taxon>
        <taxon>Chitinophagaceae</taxon>
        <taxon>Niastella</taxon>
    </lineage>
</organism>
<dbReference type="SUPFAM" id="SSF56935">
    <property type="entry name" value="Porins"/>
    <property type="match status" value="1"/>
</dbReference>
<evidence type="ECO:0000256" key="7">
    <source>
        <dbReference type="ARBA" id="ARBA00023237"/>
    </source>
</evidence>
<keyword evidence="2 8" id="KW-0813">Transport</keyword>
<dbReference type="Pfam" id="PF00593">
    <property type="entry name" value="TonB_dep_Rec_b-barrel"/>
    <property type="match status" value="1"/>
</dbReference>
<keyword evidence="4 8" id="KW-0812">Transmembrane</keyword>
<dbReference type="SUPFAM" id="SSF49464">
    <property type="entry name" value="Carboxypeptidase regulatory domain-like"/>
    <property type="match status" value="1"/>
</dbReference>
<comment type="subcellular location">
    <subcellularLocation>
        <location evidence="1 8">Cell outer membrane</location>
        <topology evidence="1 8">Multi-pass membrane protein</topology>
    </subcellularLocation>
</comment>
<dbReference type="Proteomes" id="UP000192610">
    <property type="component" value="Unassembled WGS sequence"/>
</dbReference>
<keyword evidence="14" id="KW-1185">Reference proteome</keyword>
<evidence type="ECO:0000259" key="12">
    <source>
        <dbReference type="Pfam" id="PF07715"/>
    </source>
</evidence>
<sequence>MKQLLLLIMAFSAAITYAQTKTVQGRVTDDKDRPLAGVTVSAKSTPNAQVLTTENGTFVLKMPDKETTLVFTHIGYERQEIKATGSNLDIKLVFSAKNLDDVIVISALGVNRKQKSLTYASQTINPNTLTEARDVNFLNALSGKVAGLQVLGSGQPGGSVRLTLRGNSSISGNNQPLFVVDGVPIENGPGDAGNLDYGNAVANINPDDIESITVLAGPNGAALYGSKASNGAILITLKKAKPGADGKLGIDVNQDIQKYKITQFPAYQNTWGEGEFGMLTTGSTSKVNQANGGVNMGSSNKSWGAPMLGQPYNNFAGTPIPGGYRPQPNNVSDLYQDSYTSTSNVSIGKADANGAFRLSYGLVKGNDVIDNLNKITKHNATLTASRNLSSKISINTRLAYTNYNTKNRMTKNLDPNNPLASYVYMARSAQLGAFMPYMDALGNAVNPGQVNDVENPYWSIYANSNADTRSAFNGGITATANLTSALRFRGQVVGDLATVDNYIYRELGALKTPNGFYSNDLRRQNNWYYEGILMYNKPLMKDLSFDALAGVSFDNRNTLDRFASVNTLLVHNMPSIGNANAVPSVGESLYRLKTLSLFGKATVGFKELLYLDVSARNEWSSSLPLNSNSYFYPMIGGGFVFSELIQDKSIINSGKIRVSVAKVGNSTSPYQLINTYATQGLYMGYPIMAFTNTLKNPSLKPEQSTSREIGLDLTLLRNRINLSATYYRNSNINQIISAQTPNETGFNNRIVNAGEIQNKGFEFTVAATPVQTRTFSWRTTVNFSTNKNKVVALLPGLNRIQMGGRLGMTVNAMVGQPFGIQLGNRPYRVGDTILVASSGRAVVEPNVITGDPNPRWLGGWQNTFNYKGFTLQVTATIRMGGVLFSESYGRAMFQGTTVASLEGRDDYFLSNVILGESDPERLGIGQNVGSSPTRYWDSSRIKGLAYPNAYLIKQDPVTGVQMTDKNGRYLVGDKFTGTVYPQAILGNDKVTNDVPYLTFDATSIRISEIVFGYALPQKVLGKSFVKGVYAAVTGRNVWQIFQRTPIGIDPESTAGTTNGTMGIESGGSFPYATMGFTLKLSF</sequence>
<evidence type="ECO:0000256" key="5">
    <source>
        <dbReference type="ARBA" id="ARBA00023077"/>
    </source>
</evidence>
<evidence type="ECO:0000256" key="4">
    <source>
        <dbReference type="ARBA" id="ARBA00022692"/>
    </source>
</evidence>
<evidence type="ECO:0000256" key="2">
    <source>
        <dbReference type="ARBA" id="ARBA00022448"/>
    </source>
</evidence>
<evidence type="ECO:0000256" key="3">
    <source>
        <dbReference type="ARBA" id="ARBA00022452"/>
    </source>
</evidence>
<feature type="domain" description="TonB-dependent receptor-like beta-barrel" evidence="11">
    <location>
        <begin position="395"/>
        <end position="786"/>
    </location>
</feature>
<comment type="caution">
    <text evidence="13">The sequence shown here is derived from an EMBL/GenBank/DDBJ whole genome shotgun (WGS) entry which is preliminary data.</text>
</comment>
<accession>A0A1V9EAB0</accession>
<gene>
    <name evidence="13" type="ORF">A4H97_12285</name>
</gene>
<dbReference type="Pfam" id="PF13715">
    <property type="entry name" value="CarbopepD_reg_2"/>
    <property type="match status" value="1"/>
</dbReference>
<comment type="similarity">
    <text evidence="8 9">Belongs to the TonB-dependent receptor family.</text>
</comment>
<evidence type="ECO:0000256" key="9">
    <source>
        <dbReference type="RuleBase" id="RU003357"/>
    </source>
</evidence>
<dbReference type="STRING" id="354355.SAMN05660816_03124"/>
<evidence type="ECO:0000313" key="14">
    <source>
        <dbReference type="Proteomes" id="UP000192610"/>
    </source>
</evidence>
<dbReference type="InterPro" id="IPR008969">
    <property type="entry name" value="CarboxyPept-like_regulatory"/>
</dbReference>
<protein>
    <recommendedName>
        <fullName evidence="15">SusC/RagA family TonB-linked outer membrane protein</fullName>
    </recommendedName>
</protein>
<reference evidence="14" key="1">
    <citation type="submission" date="2016-04" db="EMBL/GenBank/DDBJ databases">
        <authorList>
            <person name="Chen L."/>
            <person name="Zhuang W."/>
            <person name="Wang G."/>
        </authorList>
    </citation>
    <scope>NUCLEOTIDE SEQUENCE [LARGE SCALE GENOMIC DNA]</scope>
    <source>
        <strain evidence="14">17621</strain>
    </source>
</reference>
<keyword evidence="10" id="KW-0732">Signal</keyword>
<keyword evidence="5 9" id="KW-0798">TonB box</keyword>
<dbReference type="OrthoDB" id="9768177at2"/>
<name>A0A1V9EAB0_9BACT</name>
<evidence type="ECO:0000256" key="10">
    <source>
        <dbReference type="SAM" id="SignalP"/>
    </source>
</evidence>
<dbReference type="InterPro" id="IPR036942">
    <property type="entry name" value="Beta-barrel_TonB_sf"/>
</dbReference>
<dbReference type="InterPro" id="IPR039426">
    <property type="entry name" value="TonB-dep_rcpt-like"/>
</dbReference>
<keyword evidence="6 8" id="KW-0472">Membrane</keyword>
<dbReference type="AlphaFoldDB" id="A0A1V9EAB0"/>
<dbReference type="EMBL" id="LVXG01000056">
    <property type="protein sequence ID" value="OQP42924.1"/>
    <property type="molecule type" value="Genomic_DNA"/>
</dbReference>
<evidence type="ECO:0008006" key="15">
    <source>
        <dbReference type="Google" id="ProtNLM"/>
    </source>
</evidence>
<dbReference type="InterPro" id="IPR023996">
    <property type="entry name" value="TonB-dep_OMP_SusC/RagA"/>
</dbReference>
<dbReference type="Gene3D" id="2.60.40.1120">
    <property type="entry name" value="Carboxypeptidase-like, regulatory domain"/>
    <property type="match status" value="1"/>
</dbReference>
<dbReference type="Gene3D" id="2.40.170.20">
    <property type="entry name" value="TonB-dependent receptor, beta-barrel domain"/>
    <property type="match status" value="1"/>
</dbReference>
<evidence type="ECO:0000256" key="6">
    <source>
        <dbReference type="ARBA" id="ARBA00023136"/>
    </source>
</evidence>
<dbReference type="InterPro" id="IPR037066">
    <property type="entry name" value="Plug_dom_sf"/>
</dbReference>
<feature type="chain" id="PRO_5010746245" description="SusC/RagA family TonB-linked outer membrane protein" evidence="10">
    <location>
        <begin position="19"/>
        <end position="1082"/>
    </location>
</feature>
<dbReference type="Gene3D" id="2.170.130.10">
    <property type="entry name" value="TonB-dependent receptor, plug domain"/>
    <property type="match status" value="1"/>
</dbReference>
<dbReference type="GO" id="GO:0009279">
    <property type="term" value="C:cell outer membrane"/>
    <property type="evidence" value="ECO:0007669"/>
    <property type="project" value="UniProtKB-SubCell"/>
</dbReference>
<feature type="signal peptide" evidence="10">
    <location>
        <begin position="1"/>
        <end position="18"/>
    </location>
</feature>
<dbReference type="RefSeq" id="WP_081203337.1">
    <property type="nucleotide sequence ID" value="NZ_FOCZ01000005.1"/>
</dbReference>
<dbReference type="NCBIfam" id="TIGR04056">
    <property type="entry name" value="OMP_RagA_SusC"/>
    <property type="match status" value="1"/>
</dbReference>
<dbReference type="InterPro" id="IPR000531">
    <property type="entry name" value="Beta-barrel_TonB"/>
</dbReference>
<dbReference type="Pfam" id="PF07715">
    <property type="entry name" value="Plug"/>
    <property type="match status" value="1"/>
</dbReference>
<keyword evidence="3 8" id="KW-1134">Transmembrane beta strand</keyword>
<evidence type="ECO:0000256" key="1">
    <source>
        <dbReference type="ARBA" id="ARBA00004571"/>
    </source>
</evidence>
<dbReference type="PROSITE" id="PS52016">
    <property type="entry name" value="TONB_DEPENDENT_REC_3"/>
    <property type="match status" value="1"/>
</dbReference>
<feature type="domain" description="TonB-dependent receptor plug" evidence="12">
    <location>
        <begin position="114"/>
        <end position="232"/>
    </location>
</feature>
<evidence type="ECO:0000259" key="11">
    <source>
        <dbReference type="Pfam" id="PF00593"/>
    </source>
</evidence>
<dbReference type="InterPro" id="IPR012910">
    <property type="entry name" value="Plug_dom"/>
</dbReference>
<evidence type="ECO:0000313" key="13">
    <source>
        <dbReference type="EMBL" id="OQP42924.1"/>
    </source>
</evidence>
<proteinExistence type="inferred from homology"/>